<sequence>MDISGVSSARPAAPVSAEQIRTAAPQPPAISPSLVADNGVKLTASKAEKTAAPSDSDVKQSIAVVNSYLKQTLNGIEFSQDKETGQTLVKILDTTSGKVIRQIPTVQAIEISKDIGKLQGLLIKDKA</sequence>
<accession>A0ABP7SRH1</accession>
<evidence type="ECO:0000313" key="2">
    <source>
        <dbReference type="EMBL" id="GAA4015282.1"/>
    </source>
</evidence>
<dbReference type="RefSeq" id="WP_344761901.1">
    <property type="nucleotide sequence ID" value="NZ_BAAAZE010000005.1"/>
</dbReference>
<feature type="region of interest" description="Disordered" evidence="1">
    <location>
        <begin position="1"/>
        <end position="32"/>
    </location>
</feature>
<organism evidence="2 3">
    <name type="scientific">Actimicrobium antarcticum</name>
    <dbReference type="NCBI Taxonomy" id="1051899"/>
    <lineage>
        <taxon>Bacteria</taxon>
        <taxon>Pseudomonadati</taxon>
        <taxon>Pseudomonadota</taxon>
        <taxon>Betaproteobacteria</taxon>
        <taxon>Burkholderiales</taxon>
        <taxon>Oxalobacteraceae</taxon>
        <taxon>Actimicrobium</taxon>
    </lineage>
</organism>
<evidence type="ECO:0000256" key="1">
    <source>
        <dbReference type="SAM" id="MobiDB-lite"/>
    </source>
</evidence>
<feature type="compositionally biased region" description="Low complexity" evidence="1">
    <location>
        <begin position="1"/>
        <end position="17"/>
    </location>
</feature>
<dbReference type="PANTHER" id="PTHR37166:SF1">
    <property type="entry name" value="PROTEIN FLAG"/>
    <property type="match status" value="1"/>
</dbReference>
<dbReference type="InterPro" id="IPR035924">
    <property type="entry name" value="FlaG-like_sf"/>
</dbReference>
<dbReference type="Proteomes" id="UP001501353">
    <property type="component" value="Unassembled WGS sequence"/>
</dbReference>
<dbReference type="SUPFAM" id="SSF160214">
    <property type="entry name" value="FlaG-like"/>
    <property type="match status" value="1"/>
</dbReference>
<dbReference type="Pfam" id="PF03646">
    <property type="entry name" value="FlaG"/>
    <property type="match status" value="1"/>
</dbReference>
<dbReference type="Gene3D" id="3.30.160.170">
    <property type="entry name" value="FlaG-like"/>
    <property type="match status" value="1"/>
</dbReference>
<comment type="caution">
    <text evidence="2">The sequence shown here is derived from an EMBL/GenBank/DDBJ whole genome shotgun (WGS) entry which is preliminary data.</text>
</comment>
<gene>
    <name evidence="2" type="ORF">GCM10022212_07560</name>
</gene>
<dbReference type="InterPro" id="IPR005186">
    <property type="entry name" value="FlaG"/>
</dbReference>
<evidence type="ECO:0008006" key="4">
    <source>
        <dbReference type="Google" id="ProtNLM"/>
    </source>
</evidence>
<name>A0ABP7SRH1_9BURK</name>
<dbReference type="EMBL" id="BAAAZE010000005">
    <property type="protein sequence ID" value="GAA4015282.1"/>
    <property type="molecule type" value="Genomic_DNA"/>
</dbReference>
<reference evidence="3" key="1">
    <citation type="journal article" date="2019" name="Int. J. Syst. Evol. Microbiol.">
        <title>The Global Catalogue of Microorganisms (GCM) 10K type strain sequencing project: providing services to taxonomists for standard genome sequencing and annotation.</title>
        <authorList>
            <consortium name="The Broad Institute Genomics Platform"/>
            <consortium name="The Broad Institute Genome Sequencing Center for Infectious Disease"/>
            <person name="Wu L."/>
            <person name="Ma J."/>
        </authorList>
    </citation>
    <scope>NUCLEOTIDE SEQUENCE [LARGE SCALE GENOMIC DNA]</scope>
    <source>
        <strain evidence="3">JCM 16673</strain>
    </source>
</reference>
<proteinExistence type="predicted"/>
<keyword evidence="3" id="KW-1185">Reference proteome</keyword>
<dbReference type="PANTHER" id="PTHR37166">
    <property type="entry name" value="PROTEIN FLAG"/>
    <property type="match status" value="1"/>
</dbReference>
<protein>
    <recommendedName>
        <fullName evidence="4">Flagellar protein FlaG</fullName>
    </recommendedName>
</protein>
<evidence type="ECO:0000313" key="3">
    <source>
        <dbReference type="Proteomes" id="UP001501353"/>
    </source>
</evidence>